<protein>
    <submittedName>
        <fullName evidence="11">Putative phosphatidylcholine:ceramide cholinephosphotransferase 3</fullName>
    </submittedName>
</protein>
<evidence type="ECO:0000256" key="6">
    <source>
        <dbReference type="ARBA" id="ARBA00022989"/>
    </source>
</evidence>
<feature type="transmembrane region" description="Helical" evidence="9">
    <location>
        <begin position="50"/>
        <end position="71"/>
    </location>
</feature>
<evidence type="ECO:0000313" key="11">
    <source>
        <dbReference type="EMBL" id="KRY93261.1"/>
    </source>
</evidence>
<evidence type="ECO:0000256" key="8">
    <source>
        <dbReference type="ARBA" id="ARBA00023136"/>
    </source>
</evidence>
<evidence type="ECO:0000256" key="7">
    <source>
        <dbReference type="ARBA" id="ARBA00023098"/>
    </source>
</evidence>
<evidence type="ECO:0000259" key="10">
    <source>
        <dbReference type="Pfam" id="PF14360"/>
    </source>
</evidence>
<keyword evidence="7" id="KW-0443">Lipid metabolism</keyword>
<dbReference type="GO" id="GO:0046513">
    <property type="term" value="P:ceramide biosynthetic process"/>
    <property type="evidence" value="ECO:0007669"/>
    <property type="project" value="TreeGrafter"/>
</dbReference>
<name>A0A0V1G4Z2_TRIPS</name>
<dbReference type="GO" id="GO:0000139">
    <property type="term" value="C:Golgi membrane"/>
    <property type="evidence" value="ECO:0007669"/>
    <property type="project" value="TreeGrafter"/>
</dbReference>
<organism evidence="11 12">
    <name type="scientific">Trichinella pseudospiralis</name>
    <name type="common">Parasitic roundworm</name>
    <dbReference type="NCBI Taxonomy" id="6337"/>
    <lineage>
        <taxon>Eukaryota</taxon>
        <taxon>Metazoa</taxon>
        <taxon>Ecdysozoa</taxon>
        <taxon>Nematoda</taxon>
        <taxon>Enoplea</taxon>
        <taxon>Dorylaimia</taxon>
        <taxon>Trichinellida</taxon>
        <taxon>Trichinellidae</taxon>
        <taxon>Trichinella</taxon>
    </lineage>
</organism>
<dbReference type="PANTHER" id="PTHR21290:SF23">
    <property type="entry name" value="PHOSPHATIDYLCHOLINE:CERAMIDE CHOLINEPHOSPHOTRANSFERASE 2"/>
    <property type="match status" value="1"/>
</dbReference>
<reference evidence="11 12" key="1">
    <citation type="submission" date="2015-01" db="EMBL/GenBank/DDBJ databases">
        <title>Evolution of Trichinella species and genotypes.</title>
        <authorList>
            <person name="Korhonen P.K."/>
            <person name="Edoardo P."/>
            <person name="Giuseppe L.R."/>
            <person name="Gasser R.B."/>
        </authorList>
    </citation>
    <scope>NUCLEOTIDE SEQUENCE [LARGE SCALE GENOMIC DNA]</scope>
    <source>
        <strain evidence="11">ISS470</strain>
    </source>
</reference>
<evidence type="ECO:0000256" key="1">
    <source>
        <dbReference type="ARBA" id="ARBA00004141"/>
    </source>
</evidence>
<dbReference type="GO" id="GO:0047493">
    <property type="term" value="F:ceramide cholinephosphotransferase activity"/>
    <property type="evidence" value="ECO:0007669"/>
    <property type="project" value="TreeGrafter"/>
</dbReference>
<evidence type="ECO:0000256" key="5">
    <source>
        <dbReference type="ARBA" id="ARBA00022919"/>
    </source>
</evidence>
<gene>
    <name evidence="11" type="primary">sms-3</name>
    <name evidence="11" type="ORF">T4D_11583</name>
</gene>
<keyword evidence="4 9" id="KW-0812">Transmembrane</keyword>
<keyword evidence="12" id="KW-1185">Reference proteome</keyword>
<comment type="similarity">
    <text evidence="2">Belongs to the sphingomyelin synthase family.</text>
</comment>
<comment type="caution">
    <text evidence="11">The sequence shown here is derived from an EMBL/GenBank/DDBJ whole genome shotgun (WGS) entry which is preliminary data.</text>
</comment>
<feature type="transmembrane region" description="Helical" evidence="9">
    <location>
        <begin position="98"/>
        <end position="120"/>
    </location>
</feature>
<dbReference type="Proteomes" id="UP000054995">
    <property type="component" value="Unassembled WGS sequence"/>
</dbReference>
<feature type="transmembrane region" description="Helical" evidence="9">
    <location>
        <begin position="250"/>
        <end position="274"/>
    </location>
</feature>
<comment type="subcellular location">
    <subcellularLocation>
        <location evidence="1">Membrane</location>
        <topology evidence="1">Multi-pass membrane protein</topology>
    </subcellularLocation>
</comment>
<feature type="transmembrane region" description="Helical" evidence="9">
    <location>
        <begin position="132"/>
        <end position="151"/>
    </location>
</feature>
<keyword evidence="8 9" id="KW-0472">Membrane</keyword>
<dbReference type="InterPro" id="IPR025749">
    <property type="entry name" value="Sphingomyelin_synth-like_dom"/>
</dbReference>
<dbReference type="GO" id="GO:0006686">
    <property type="term" value="P:sphingomyelin biosynthetic process"/>
    <property type="evidence" value="ECO:0007669"/>
    <property type="project" value="TreeGrafter"/>
</dbReference>
<dbReference type="GO" id="GO:0005886">
    <property type="term" value="C:plasma membrane"/>
    <property type="evidence" value="ECO:0007669"/>
    <property type="project" value="TreeGrafter"/>
</dbReference>
<evidence type="ECO:0000256" key="4">
    <source>
        <dbReference type="ARBA" id="ARBA00022692"/>
    </source>
</evidence>
<evidence type="ECO:0000256" key="9">
    <source>
        <dbReference type="SAM" id="Phobius"/>
    </source>
</evidence>
<keyword evidence="3 11" id="KW-0808">Transferase</keyword>
<dbReference type="GO" id="GO:0033188">
    <property type="term" value="F:sphingomyelin synthase activity"/>
    <property type="evidence" value="ECO:0007669"/>
    <property type="project" value="TreeGrafter"/>
</dbReference>
<evidence type="ECO:0000256" key="2">
    <source>
        <dbReference type="ARBA" id="ARBA00005441"/>
    </source>
</evidence>
<dbReference type="PANTHER" id="PTHR21290">
    <property type="entry name" value="SPHINGOMYELIN SYNTHETASE"/>
    <property type="match status" value="1"/>
</dbReference>
<dbReference type="AlphaFoldDB" id="A0A0V1G4Z2"/>
<dbReference type="Pfam" id="PF14360">
    <property type="entry name" value="PAP2_C"/>
    <property type="match status" value="1"/>
</dbReference>
<feature type="domain" description="Sphingomyelin synthase-like" evidence="10">
    <location>
        <begin position="197"/>
        <end position="269"/>
    </location>
</feature>
<evidence type="ECO:0000313" key="12">
    <source>
        <dbReference type="Proteomes" id="UP000054995"/>
    </source>
</evidence>
<dbReference type="InterPro" id="IPR045221">
    <property type="entry name" value="Sphingomyelin_synth-like"/>
</dbReference>
<feature type="transmembrane region" description="Helical" evidence="9">
    <location>
        <begin position="201"/>
        <end position="220"/>
    </location>
</feature>
<sequence>MQQSSIENSFASSSSGMIASSDRNHEVLVEFKNAQGQPISRNYPKNYKKLFISLVILFMTTYSNGLAIAYVNKFSKTTYNSTKPLNDITFSLFSRQRWAWKAADMTVAACAAISIIVILLHRCNTIVLRRMALLASMLYYFRFICIMSTQLPPPFEDFHERCLEPIDIAQNFSYYLIEAGKVVFNLGTTDVDSKFLCGDTIYSGHTLVAVLLVCFVCHYCPTALQPWIPACSILLGISSVIFVIISRQHYTIDCIISVLLTLILFAWYHSWIMVEHQYSNKWKYLLMNILVYFEEDVPPGQLPNELAFPDPNVITMNDFFRKYFTIRR</sequence>
<dbReference type="EMBL" id="JYDT01000003">
    <property type="protein sequence ID" value="KRY93261.1"/>
    <property type="molecule type" value="Genomic_DNA"/>
</dbReference>
<feature type="transmembrane region" description="Helical" evidence="9">
    <location>
        <begin position="227"/>
        <end position="244"/>
    </location>
</feature>
<keyword evidence="6 9" id="KW-1133">Transmembrane helix</keyword>
<keyword evidence="5" id="KW-0746">Sphingolipid metabolism</keyword>
<proteinExistence type="inferred from homology"/>
<evidence type="ECO:0000256" key="3">
    <source>
        <dbReference type="ARBA" id="ARBA00022679"/>
    </source>
</evidence>
<accession>A0A0V1G4Z2</accession>
<dbReference type="GO" id="GO:0005789">
    <property type="term" value="C:endoplasmic reticulum membrane"/>
    <property type="evidence" value="ECO:0007669"/>
    <property type="project" value="TreeGrafter"/>
</dbReference>
<dbReference type="OrthoDB" id="422827at2759"/>